<keyword evidence="1" id="KW-0812">Transmembrane</keyword>
<evidence type="ECO:0000313" key="2">
    <source>
        <dbReference type="EMBL" id="MBB4440783.1"/>
    </source>
</evidence>
<keyword evidence="1" id="KW-0472">Membrane</keyword>
<feature type="transmembrane region" description="Helical" evidence="1">
    <location>
        <begin position="42"/>
        <end position="62"/>
    </location>
</feature>
<name>A0A7W6XVS8_9HYPH</name>
<proteinExistence type="predicted"/>
<sequence length="396" mass="44927">MTDWRSGGWTGSIDKIAHGEIKEHFKTNLVARKARYNLYTRLLRYFFAIRTFGAFLAIYAAIDGLVLILEAVSAPHITCTRPVWPGIWRMSSLKSVVDWATACVPPPWLSIAPADYVRSLLLNVQSYFIGAQVGALGILTLALALVTLIAQGQNSETDVKVYYHEAMAFEIVASSLALISVLCVQLLWPAQFLLHKMGWGSDISLFKLVLLAVHLIWLLINIAALAHFISVTFGFVQQSRRQRLRELFTANVVMPRDMRGRLRHFLYDNASISLIGHDGSASKPSVTFGTDYGKPYVTEINSNFHHTVALEDVRMIWVRWVVNRWISRCIKDARQNPEFDEWSPYQAPSLWFIPTLDDPRRGSFGWCVRRGGVPLTPMEKVVLGMAFRFRRVKDDV</sequence>
<feature type="transmembrane region" description="Helical" evidence="1">
    <location>
        <begin position="208"/>
        <end position="236"/>
    </location>
</feature>
<accession>A0A7W6XVS8</accession>
<protein>
    <submittedName>
        <fullName evidence="2">Uncharacterized protein</fullName>
    </submittedName>
</protein>
<reference evidence="2 3" key="1">
    <citation type="submission" date="2020-08" db="EMBL/GenBank/DDBJ databases">
        <title>Genomic Encyclopedia of Type Strains, Phase IV (KMG-V): Genome sequencing to study the core and pangenomes of soil and plant-associated prokaryotes.</title>
        <authorList>
            <person name="Whitman W."/>
        </authorList>
    </citation>
    <scope>NUCLEOTIDE SEQUENCE [LARGE SCALE GENOMIC DNA]</scope>
    <source>
        <strain evidence="2 3">SEMIA 414</strain>
    </source>
</reference>
<feature type="transmembrane region" description="Helical" evidence="1">
    <location>
        <begin position="127"/>
        <end position="150"/>
    </location>
</feature>
<evidence type="ECO:0000256" key="1">
    <source>
        <dbReference type="SAM" id="Phobius"/>
    </source>
</evidence>
<comment type="caution">
    <text evidence="2">The sequence shown here is derived from an EMBL/GenBank/DDBJ whole genome shotgun (WGS) entry which is preliminary data.</text>
</comment>
<keyword evidence="1" id="KW-1133">Transmembrane helix</keyword>
<evidence type="ECO:0000313" key="3">
    <source>
        <dbReference type="Proteomes" id="UP000533724"/>
    </source>
</evidence>
<dbReference type="EMBL" id="JACIHI010000009">
    <property type="protein sequence ID" value="MBB4440783.1"/>
    <property type="molecule type" value="Genomic_DNA"/>
</dbReference>
<dbReference type="Proteomes" id="UP000533724">
    <property type="component" value="Unassembled WGS sequence"/>
</dbReference>
<dbReference type="AlphaFoldDB" id="A0A7W6XVS8"/>
<feature type="transmembrane region" description="Helical" evidence="1">
    <location>
        <begin position="162"/>
        <end position="188"/>
    </location>
</feature>
<gene>
    <name evidence="2" type="ORF">GGE15_004060</name>
</gene>
<organism evidence="2 3">
    <name type="scientific">Rhizobium esperanzae</name>
    <dbReference type="NCBI Taxonomy" id="1967781"/>
    <lineage>
        <taxon>Bacteria</taxon>
        <taxon>Pseudomonadati</taxon>
        <taxon>Pseudomonadota</taxon>
        <taxon>Alphaproteobacteria</taxon>
        <taxon>Hyphomicrobiales</taxon>
        <taxon>Rhizobiaceae</taxon>
        <taxon>Rhizobium/Agrobacterium group</taxon>
        <taxon>Rhizobium</taxon>
    </lineage>
</organism>